<comment type="caution">
    <text evidence="1">The sequence shown here is derived from an EMBL/GenBank/DDBJ whole genome shotgun (WGS) entry which is preliminary data.</text>
</comment>
<dbReference type="EMBL" id="JBHSRF010000056">
    <property type="protein sequence ID" value="MFC6085134.1"/>
    <property type="molecule type" value="Genomic_DNA"/>
</dbReference>
<accession>A0ABW1NP54</accession>
<dbReference type="SUPFAM" id="SSF48452">
    <property type="entry name" value="TPR-like"/>
    <property type="match status" value="1"/>
</dbReference>
<sequence>MTRYLDLEQDEPEEYEGRHIVVDGAEYVIGPWFAEGGERIVHGLTNVRAGLTLHLLKVLKNQQEGARISRNTAASLSRLRDLGIPTVPEAMLVEGHGGVFELEEAAQEERGPVGQLVASAWEAAGQGRWEQVESLCARVLNANDHHVMAMHLMAMACEARGDLNRAIGYEDAAIAVEPNVRPFREIWMRCMARAGAVHGFLAGFAAFRDKWPVDNRQNAAAVEVHLAMGRPDRAAGLPLRDEERDLSRRIAEENENRGRALTLTAEAYQAFAAERPHQVADLLRAAYRAYPKEVDVAYNWGLELIRQDEPGEAYDVIAPLVQMITPVNRTQCIGTVAFTCALQGGDEQAAGLLALAVDGLERRGPLQWADLPMWAVWIQRDMVLADRHRASALVRDLLERLSTRAPAQLRRLAAAYETQPSEDRGGTTPA</sequence>
<evidence type="ECO:0000313" key="2">
    <source>
        <dbReference type="Proteomes" id="UP001596137"/>
    </source>
</evidence>
<organism evidence="1 2">
    <name type="scientific">Sphaerisporangium aureirubrum</name>
    <dbReference type="NCBI Taxonomy" id="1544736"/>
    <lineage>
        <taxon>Bacteria</taxon>
        <taxon>Bacillati</taxon>
        <taxon>Actinomycetota</taxon>
        <taxon>Actinomycetes</taxon>
        <taxon>Streptosporangiales</taxon>
        <taxon>Streptosporangiaceae</taxon>
        <taxon>Sphaerisporangium</taxon>
    </lineage>
</organism>
<reference evidence="2" key="1">
    <citation type="journal article" date="2019" name="Int. J. Syst. Evol. Microbiol.">
        <title>The Global Catalogue of Microorganisms (GCM) 10K type strain sequencing project: providing services to taxonomists for standard genome sequencing and annotation.</title>
        <authorList>
            <consortium name="The Broad Institute Genomics Platform"/>
            <consortium name="The Broad Institute Genome Sequencing Center for Infectious Disease"/>
            <person name="Wu L."/>
            <person name="Ma J."/>
        </authorList>
    </citation>
    <scope>NUCLEOTIDE SEQUENCE [LARGE SCALE GENOMIC DNA]</scope>
    <source>
        <strain evidence="2">JCM 30346</strain>
    </source>
</reference>
<name>A0ABW1NP54_9ACTN</name>
<dbReference type="Proteomes" id="UP001596137">
    <property type="component" value="Unassembled WGS sequence"/>
</dbReference>
<proteinExistence type="predicted"/>
<protein>
    <submittedName>
        <fullName evidence="1">Tetratricopeptide repeat protein</fullName>
    </submittedName>
</protein>
<evidence type="ECO:0000313" key="1">
    <source>
        <dbReference type="EMBL" id="MFC6085134.1"/>
    </source>
</evidence>
<dbReference type="InterPro" id="IPR011990">
    <property type="entry name" value="TPR-like_helical_dom_sf"/>
</dbReference>
<gene>
    <name evidence="1" type="ORF">ACFP1K_28495</name>
</gene>
<dbReference type="Gene3D" id="1.25.40.10">
    <property type="entry name" value="Tetratricopeptide repeat domain"/>
    <property type="match status" value="1"/>
</dbReference>
<dbReference type="RefSeq" id="WP_380758948.1">
    <property type="nucleotide sequence ID" value="NZ_JBHSRF010000056.1"/>
</dbReference>
<keyword evidence="2" id="KW-1185">Reference proteome</keyword>